<keyword evidence="7" id="KW-1185">Reference proteome</keyword>
<dbReference type="Pfam" id="PF00106">
    <property type="entry name" value="adh_short"/>
    <property type="match status" value="1"/>
</dbReference>
<evidence type="ECO:0000256" key="2">
    <source>
        <dbReference type="ARBA" id="ARBA00023002"/>
    </source>
</evidence>
<dbReference type="PANTHER" id="PTHR44196">
    <property type="entry name" value="DEHYDROGENASE/REDUCTASE SDR FAMILY MEMBER 7B"/>
    <property type="match status" value="1"/>
</dbReference>
<dbReference type="PANTHER" id="PTHR44196:SF1">
    <property type="entry name" value="DEHYDROGENASE_REDUCTASE SDR FAMILY MEMBER 7B"/>
    <property type="match status" value="1"/>
</dbReference>
<proteinExistence type="inferred from homology"/>
<dbReference type="PRINTS" id="PR00081">
    <property type="entry name" value="GDHRDH"/>
</dbReference>
<gene>
    <name evidence="6" type="ordered locus">Pnap_3988</name>
</gene>
<sequence length="404" mass="42066">MMVGNTFGFNSVQLLTGASELDSAVKIAPRRLRRLTAGFLPPTIKNPATTSTTSTTSRLDTMPNSDAPQPFAPVVVLTGASSGIGHATALAFARAGARLVLAARGAQALDRVAAECELLDARALAVPTDVTDADAMRALADAAIERFGHIDVWINNAGTGAVGAFDATPIEAHQRVIESNLIGHLNGAHAVLPHFRKQGRGTLINMISSGGWVATPYAAAYTASQFGLRGFSEALRAELGSLPGVHVCEVYPAFVDTPGLLHGANYTGKRLRPAPPVLDPRQVADSLVALAKAPRDVTSIGSAALPGRLAHAVAPGLTGRVSAWFTNRALNRADPAPITNGNLFEPSRVHTIDGGHRTLATRAAPLAAVALAGALGLGLLWALRSRRPHQQGPARSRRAAGWQG</sequence>
<dbReference type="InterPro" id="IPR036291">
    <property type="entry name" value="NAD(P)-bd_dom_sf"/>
</dbReference>
<keyword evidence="2" id="KW-0560">Oxidoreductase</keyword>
<evidence type="ECO:0000256" key="5">
    <source>
        <dbReference type="SAM" id="Phobius"/>
    </source>
</evidence>
<dbReference type="NCBIfam" id="NF004792">
    <property type="entry name" value="PRK06139.1"/>
    <property type="match status" value="1"/>
</dbReference>
<protein>
    <submittedName>
        <fullName evidence="6">Short-chain dehydrogenase/reductase SDR</fullName>
    </submittedName>
</protein>
<evidence type="ECO:0000256" key="3">
    <source>
        <dbReference type="RuleBase" id="RU000363"/>
    </source>
</evidence>
<dbReference type="GO" id="GO:0016020">
    <property type="term" value="C:membrane"/>
    <property type="evidence" value="ECO:0007669"/>
    <property type="project" value="TreeGrafter"/>
</dbReference>
<name>A1VUF4_POLNA</name>
<keyword evidence="5" id="KW-1133">Transmembrane helix</keyword>
<organism evidence="6 7">
    <name type="scientific">Polaromonas naphthalenivorans (strain CJ2)</name>
    <dbReference type="NCBI Taxonomy" id="365044"/>
    <lineage>
        <taxon>Bacteria</taxon>
        <taxon>Pseudomonadati</taxon>
        <taxon>Pseudomonadota</taxon>
        <taxon>Betaproteobacteria</taxon>
        <taxon>Burkholderiales</taxon>
        <taxon>Comamonadaceae</taxon>
        <taxon>Polaromonas</taxon>
    </lineage>
</organism>
<evidence type="ECO:0000256" key="1">
    <source>
        <dbReference type="ARBA" id="ARBA00006484"/>
    </source>
</evidence>
<feature type="region of interest" description="Disordered" evidence="4">
    <location>
        <begin position="43"/>
        <end position="66"/>
    </location>
</feature>
<dbReference type="KEGG" id="pna:Pnap_3988"/>
<keyword evidence="5" id="KW-0472">Membrane</keyword>
<comment type="similarity">
    <text evidence="1 3">Belongs to the short-chain dehydrogenases/reductases (SDR) family.</text>
</comment>
<dbReference type="GO" id="GO:0016491">
    <property type="term" value="F:oxidoreductase activity"/>
    <property type="evidence" value="ECO:0007669"/>
    <property type="project" value="UniProtKB-KW"/>
</dbReference>
<dbReference type="PRINTS" id="PR00080">
    <property type="entry name" value="SDRFAMILY"/>
</dbReference>
<keyword evidence="5" id="KW-0812">Transmembrane</keyword>
<dbReference type="AlphaFoldDB" id="A1VUF4"/>
<dbReference type="Proteomes" id="UP000000644">
    <property type="component" value="Chromosome"/>
</dbReference>
<evidence type="ECO:0000256" key="4">
    <source>
        <dbReference type="SAM" id="MobiDB-lite"/>
    </source>
</evidence>
<dbReference type="Gene3D" id="3.40.50.720">
    <property type="entry name" value="NAD(P)-binding Rossmann-like Domain"/>
    <property type="match status" value="1"/>
</dbReference>
<accession>A1VUF4</accession>
<dbReference type="eggNOG" id="COG0300">
    <property type="taxonomic scope" value="Bacteria"/>
</dbReference>
<evidence type="ECO:0000313" key="7">
    <source>
        <dbReference type="Proteomes" id="UP000000644"/>
    </source>
</evidence>
<dbReference type="SUPFAM" id="SSF51735">
    <property type="entry name" value="NAD(P)-binding Rossmann-fold domains"/>
    <property type="match status" value="1"/>
</dbReference>
<dbReference type="EMBL" id="CP000529">
    <property type="protein sequence ID" value="ABM39282.1"/>
    <property type="molecule type" value="Genomic_DNA"/>
</dbReference>
<evidence type="ECO:0000313" key="6">
    <source>
        <dbReference type="EMBL" id="ABM39282.1"/>
    </source>
</evidence>
<dbReference type="InterPro" id="IPR002347">
    <property type="entry name" value="SDR_fam"/>
</dbReference>
<dbReference type="HOGENOM" id="CLU_010194_2_1_4"/>
<dbReference type="STRING" id="365044.Pnap_3988"/>
<feature type="transmembrane region" description="Helical" evidence="5">
    <location>
        <begin position="363"/>
        <end position="383"/>
    </location>
</feature>
<reference evidence="7" key="1">
    <citation type="journal article" date="2009" name="Environ. Microbiol.">
        <title>The genome of Polaromonas naphthalenivorans strain CJ2, isolated from coal tar-contaminated sediment, reveals physiological and metabolic versatility and evolution through extensive horizontal gene transfer.</title>
        <authorList>
            <person name="Yagi J.M."/>
            <person name="Sims D."/>
            <person name="Brettin T."/>
            <person name="Bruce D."/>
            <person name="Madsen E.L."/>
        </authorList>
    </citation>
    <scope>NUCLEOTIDE SEQUENCE [LARGE SCALE GENOMIC DNA]</scope>
    <source>
        <strain evidence="7">CJ2</strain>
    </source>
</reference>